<dbReference type="PANTHER" id="PTHR11614">
    <property type="entry name" value="PHOSPHOLIPASE-RELATED"/>
    <property type="match status" value="1"/>
</dbReference>
<sequence length="306" mass="35253">MKELYIPSSDGKNQLHVVIWEPNITVIGIVQISHGMIEYIKRYDEFARYLNQYGILVIGNDHLGHGETAKIDDDLGYFCPSNMSETVVADLYEVTRFAKKNYPNVPYFLFGHSMGSFMARRYIMTYGNELDGVIISGTGNQSGSVLKAGKIMVSLTKFFKGDRYRSKMLKNMFFSKFNNHIPNVRTSNDWLTKDETIVDRYNTDKYCTYSFTVNGYRTLLDVLSFIQNSNNIAKIPKNLSVFLIAGEEDPVGNYGKAVKNVYEIYKKAGIKDISIKLYKNDRHELINETDKEDVYDDIRHWLICHL</sequence>
<proteinExistence type="predicted"/>
<dbReference type="EMBL" id="VUMS01000073">
    <property type="protein sequence ID" value="MST67971.1"/>
    <property type="molecule type" value="Genomic_DNA"/>
</dbReference>
<evidence type="ECO:0000259" key="1">
    <source>
        <dbReference type="Pfam" id="PF12146"/>
    </source>
</evidence>
<organism evidence="2 3">
    <name type="scientific">Oliverpabstia intestinalis</name>
    <dbReference type="NCBI Taxonomy" id="2606633"/>
    <lineage>
        <taxon>Bacteria</taxon>
        <taxon>Bacillati</taxon>
        <taxon>Bacillota</taxon>
        <taxon>Clostridia</taxon>
        <taxon>Lachnospirales</taxon>
        <taxon>Lachnospiraceae</taxon>
        <taxon>Oliverpabstia</taxon>
    </lineage>
</organism>
<dbReference type="Gene3D" id="3.40.50.1820">
    <property type="entry name" value="alpha/beta hydrolase"/>
    <property type="match status" value="1"/>
</dbReference>
<dbReference type="Pfam" id="PF12146">
    <property type="entry name" value="Hydrolase_4"/>
    <property type="match status" value="1"/>
</dbReference>
<feature type="domain" description="Serine aminopeptidase S33" evidence="1">
    <location>
        <begin position="28"/>
        <end position="290"/>
    </location>
</feature>
<reference evidence="2 3" key="1">
    <citation type="submission" date="2019-08" db="EMBL/GenBank/DDBJ databases">
        <title>In-depth cultivation of the pig gut microbiome towards novel bacterial diversity and tailored functional studies.</title>
        <authorList>
            <person name="Wylensek D."/>
            <person name="Hitch T.C.A."/>
            <person name="Clavel T."/>
        </authorList>
    </citation>
    <scope>NUCLEOTIDE SEQUENCE [LARGE SCALE GENOMIC DNA]</scope>
    <source>
        <strain evidence="2 3">BSM-380-WT-5A</strain>
    </source>
</reference>
<dbReference type="RefSeq" id="WP_087281279.1">
    <property type="nucleotide sequence ID" value="NZ_VUMS01000073.1"/>
</dbReference>
<keyword evidence="3" id="KW-1185">Reference proteome</keyword>
<evidence type="ECO:0000313" key="2">
    <source>
        <dbReference type="EMBL" id="MST67971.1"/>
    </source>
</evidence>
<dbReference type="Proteomes" id="UP000440513">
    <property type="component" value="Unassembled WGS sequence"/>
</dbReference>
<dbReference type="AlphaFoldDB" id="A0A7X2TM16"/>
<name>A0A7X2TM16_9FIRM</name>
<protein>
    <submittedName>
        <fullName evidence="2">Lysophospholipase</fullName>
    </submittedName>
</protein>
<evidence type="ECO:0000313" key="3">
    <source>
        <dbReference type="Proteomes" id="UP000440513"/>
    </source>
</evidence>
<dbReference type="InterPro" id="IPR022742">
    <property type="entry name" value="Hydrolase_4"/>
</dbReference>
<gene>
    <name evidence="2" type="ORF">FYJ57_15040</name>
</gene>
<accession>A0A7X2TM16</accession>
<comment type="caution">
    <text evidence="2">The sequence shown here is derived from an EMBL/GenBank/DDBJ whole genome shotgun (WGS) entry which is preliminary data.</text>
</comment>
<dbReference type="InterPro" id="IPR029058">
    <property type="entry name" value="AB_hydrolase_fold"/>
</dbReference>
<dbReference type="InterPro" id="IPR051044">
    <property type="entry name" value="MAG_DAG_Lipase"/>
</dbReference>
<dbReference type="SUPFAM" id="SSF53474">
    <property type="entry name" value="alpha/beta-Hydrolases"/>
    <property type="match status" value="1"/>
</dbReference>